<dbReference type="Proteomes" id="UP000266745">
    <property type="component" value="Chromosome"/>
</dbReference>
<evidence type="ECO:0000313" key="3">
    <source>
        <dbReference type="Proteomes" id="UP000266745"/>
    </source>
</evidence>
<gene>
    <name evidence="2" type="ORF">SU86_008140</name>
</gene>
<keyword evidence="3" id="KW-1185">Reference proteome</keyword>
<reference evidence="2 3" key="1">
    <citation type="journal article" date="2016" name="Sci. Rep.">
        <title>A novel ammonia-oxidizing archaeon from wastewater treatment plant: Its enrichment, physiological and genomic characteristics.</title>
        <authorList>
            <person name="Li Y."/>
            <person name="Ding K."/>
            <person name="Wen X."/>
            <person name="Zhang B."/>
            <person name="Shen B."/>
            <person name="Yang Y."/>
        </authorList>
    </citation>
    <scope>NUCLEOTIDE SEQUENCE [LARGE SCALE GENOMIC DNA]</scope>
    <source>
        <strain evidence="2 3">SAT1</strain>
    </source>
</reference>
<proteinExistence type="predicted"/>
<evidence type="ECO:0000259" key="1">
    <source>
        <dbReference type="Pfam" id="PF14417"/>
    </source>
</evidence>
<dbReference type="InterPro" id="IPR025847">
    <property type="entry name" value="MEDS_domain"/>
</dbReference>
<dbReference type="InterPro" id="IPR027417">
    <property type="entry name" value="P-loop_NTPase"/>
</dbReference>
<dbReference type="Pfam" id="PF14417">
    <property type="entry name" value="MEDS"/>
    <property type="match status" value="1"/>
</dbReference>
<sequence length="200" mass="23261">MNDDYKMQSHEFIDNEKFGNHAIMFYEKPEDGLAIQYRYLHSGLMKGQHVVYFTSETPEFMKDEMVRFGIDVDLFQKNDTLHIFQISHKADSGVKDALEKLDEVMKIAQRYTKTYVRMTGRIVKDISANNGQRAELAVEQKLHEIMQHFNGSFLCSYHITKTNGDDEIEWMFNTIHAHSHVVYVPESGNGACFDATFMMK</sequence>
<feature type="domain" description="MEDS" evidence="1">
    <location>
        <begin position="21"/>
        <end position="166"/>
    </location>
</feature>
<organism evidence="2 3">
    <name type="scientific">Candidatus Nitrosotenuis cloacae</name>
    <dbReference type="NCBI Taxonomy" id="1603555"/>
    <lineage>
        <taxon>Archaea</taxon>
        <taxon>Nitrososphaerota</taxon>
        <taxon>Candidatus Nitrosotenuis</taxon>
    </lineage>
</organism>
<dbReference type="KEGG" id="tah:SU86_008140"/>
<protein>
    <recommendedName>
        <fullName evidence="1">MEDS domain-containing protein</fullName>
    </recommendedName>
</protein>
<dbReference type="EMBL" id="CP011097">
    <property type="protein sequence ID" value="AJZ76332.1"/>
    <property type="molecule type" value="Genomic_DNA"/>
</dbReference>
<accession>A0A3G1B5L9</accession>
<name>A0A3G1B5L9_9ARCH</name>
<dbReference type="Gene3D" id="3.40.50.300">
    <property type="entry name" value="P-loop containing nucleotide triphosphate hydrolases"/>
    <property type="match status" value="1"/>
</dbReference>
<evidence type="ECO:0000313" key="2">
    <source>
        <dbReference type="EMBL" id="AJZ76332.1"/>
    </source>
</evidence>
<dbReference type="AlphaFoldDB" id="A0A3G1B5L9"/>